<evidence type="ECO:0000313" key="2">
    <source>
        <dbReference type="Proteomes" id="UP000031443"/>
    </source>
</evidence>
<accession>M7B3T6</accession>
<organism evidence="1 2">
    <name type="scientific">Chelonia mydas</name>
    <name type="common">Green sea-turtle</name>
    <name type="synonym">Chelonia agassizi</name>
    <dbReference type="NCBI Taxonomy" id="8469"/>
    <lineage>
        <taxon>Eukaryota</taxon>
        <taxon>Metazoa</taxon>
        <taxon>Chordata</taxon>
        <taxon>Craniata</taxon>
        <taxon>Vertebrata</taxon>
        <taxon>Euteleostomi</taxon>
        <taxon>Archelosauria</taxon>
        <taxon>Testudinata</taxon>
        <taxon>Testudines</taxon>
        <taxon>Cryptodira</taxon>
        <taxon>Durocryptodira</taxon>
        <taxon>Americhelydia</taxon>
        <taxon>Chelonioidea</taxon>
        <taxon>Cheloniidae</taxon>
        <taxon>Chelonia</taxon>
    </lineage>
</organism>
<dbReference type="Proteomes" id="UP000031443">
    <property type="component" value="Unassembled WGS sequence"/>
</dbReference>
<name>M7B3T6_CHEMY</name>
<keyword evidence="2" id="KW-1185">Reference proteome</keyword>
<evidence type="ECO:0000313" key="1">
    <source>
        <dbReference type="EMBL" id="EMP30160.1"/>
    </source>
</evidence>
<reference evidence="2" key="1">
    <citation type="journal article" date="2013" name="Nat. Genet.">
        <title>The draft genomes of soft-shell turtle and green sea turtle yield insights into the development and evolution of the turtle-specific body plan.</title>
        <authorList>
            <person name="Wang Z."/>
            <person name="Pascual-Anaya J."/>
            <person name="Zadissa A."/>
            <person name="Li W."/>
            <person name="Niimura Y."/>
            <person name="Huang Z."/>
            <person name="Li C."/>
            <person name="White S."/>
            <person name="Xiong Z."/>
            <person name="Fang D."/>
            <person name="Wang B."/>
            <person name="Ming Y."/>
            <person name="Chen Y."/>
            <person name="Zheng Y."/>
            <person name="Kuraku S."/>
            <person name="Pignatelli M."/>
            <person name="Herrero J."/>
            <person name="Beal K."/>
            <person name="Nozawa M."/>
            <person name="Li Q."/>
            <person name="Wang J."/>
            <person name="Zhang H."/>
            <person name="Yu L."/>
            <person name="Shigenobu S."/>
            <person name="Wang J."/>
            <person name="Liu J."/>
            <person name="Flicek P."/>
            <person name="Searle S."/>
            <person name="Wang J."/>
            <person name="Kuratani S."/>
            <person name="Yin Y."/>
            <person name="Aken B."/>
            <person name="Zhang G."/>
            <person name="Irie N."/>
        </authorList>
    </citation>
    <scope>NUCLEOTIDE SEQUENCE [LARGE SCALE GENOMIC DNA]</scope>
</reference>
<dbReference type="AlphaFoldDB" id="M7B3T6"/>
<dbReference type="EMBL" id="KB551459">
    <property type="protein sequence ID" value="EMP30160.1"/>
    <property type="molecule type" value="Genomic_DNA"/>
</dbReference>
<protein>
    <submittedName>
        <fullName evidence="1">Uncharacterized protein</fullName>
    </submittedName>
</protein>
<gene>
    <name evidence="1" type="ORF">UY3_12714</name>
</gene>
<sequence length="122" mass="13612">MFAAGFLPVISRTQLGPCEIPGHVKGQPSSPTVDWERILEHFRTESRGYAPSHTQDPVKSMLEPPDTIIITSTKSWKPNREEDKLSDEIWWSTADEELSCTIKALRSDDMAPGLSTPSTQES</sequence>
<proteinExistence type="predicted"/>